<feature type="repeat" description="TPR" evidence="1">
    <location>
        <begin position="51"/>
        <end position="84"/>
    </location>
</feature>
<accession>A0A849IAT4</accession>
<protein>
    <submittedName>
        <fullName evidence="3">Tetratricopeptide repeat protein</fullName>
    </submittedName>
</protein>
<dbReference type="SUPFAM" id="SSF53335">
    <property type="entry name" value="S-adenosyl-L-methionine-dependent methyltransferases"/>
    <property type="match status" value="1"/>
</dbReference>
<feature type="domain" description="Methyltransferase type 11" evidence="2">
    <location>
        <begin position="288"/>
        <end position="380"/>
    </location>
</feature>
<organism evidence="3 4">
    <name type="scientific">Enterovirga aerilata</name>
    <dbReference type="NCBI Taxonomy" id="2730920"/>
    <lineage>
        <taxon>Bacteria</taxon>
        <taxon>Pseudomonadati</taxon>
        <taxon>Pseudomonadota</taxon>
        <taxon>Alphaproteobacteria</taxon>
        <taxon>Hyphomicrobiales</taxon>
        <taxon>Methylobacteriaceae</taxon>
        <taxon>Enterovirga</taxon>
    </lineage>
</organism>
<feature type="repeat" description="TPR" evidence="1">
    <location>
        <begin position="119"/>
        <end position="152"/>
    </location>
</feature>
<feature type="repeat" description="TPR" evidence="1">
    <location>
        <begin position="153"/>
        <end position="186"/>
    </location>
</feature>
<keyword evidence="4" id="KW-1185">Reference proteome</keyword>
<dbReference type="AlphaFoldDB" id="A0A849IAT4"/>
<dbReference type="Proteomes" id="UP000564885">
    <property type="component" value="Unassembled WGS sequence"/>
</dbReference>
<reference evidence="3 4" key="1">
    <citation type="submission" date="2020-04" db="EMBL/GenBank/DDBJ databases">
        <title>Enterovirga sp. isolate from soil.</title>
        <authorList>
            <person name="Chea S."/>
            <person name="Kim D.-U."/>
        </authorList>
    </citation>
    <scope>NUCLEOTIDE SEQUENCE [LARGE SCALE GENOMIC DNA]</scope>
    <source>
        <strain evidence="3 4">DB1703</strain>
    </source>
</reference>
<dbReference type="EMBL" id="JABEPP010000003">
    <property type="protein sequence ID" value="NNM73365.1"/>
    <property type="molecule type" value="Genomic_DNA"/>
</dbReference>
<keyword evidence="1" id="KW-0802">TPR repeat</keyword>
<dbReference type="InterPro" id="IPR011990">
    <property type="entry name" value="TPR-like_helical_dom_sf"/>
</dbReference>
<dbReference type="SMART" id="SM00028">
    <property type="entry name" value="TPR"/>
    <property type="match status" value="4"/>
</dbReference>
<dbReference type="InterPro" id="IPR029063">
    <property type="entry name" value="SAM-dependent_MTases_sf"/>
</dbReference>
<dbReference type="Pfam" id="PF08241">
    <property type="entry name" value="Methyltransf_11"/>
    <property type="match status" value="1"/>
</dbReference>
<dbReference type="InterPro" id="IPR052943">
    <property type="entry name" value="TMTC_O-mannosyl-trnsfr"/>
</dbReference>
<dbReference type="PANTHER" id="PTHR44809:SF1">
    <property type="entry name" value="PROTEIN O-MANNOSYL-TRANSFERASE TMTC1"/>
    <property type="match status" value="1"/>
</dbReference>
<dbReference type="InterPro" id="IPR013216">
    <property type="entry name" value="Methyltransf_11"/>
</dbReference>
<dbReference type="SUPFAM" id="SSF48452">
    <property type="entry name" value="TPR-like"/>
    <property type="match status" value="1"/>
</dbReference>
<evidence type="ECO:0000259" key="2">
    <source>
        <dbReference type="Pfam" id="PF08241"/>
    </source>
</evidence>
<comment type="caution">
    <text evidence="3">The sequence shown here is derived from an EMBL/GenBank/DDBJ whole genome shotgun (WGS) entry which is preliminary data.</text>
</comment>
<dbReference type="Gene3D" id="3.40.50.150">
    <property type="entry name" value="Vaccinia Virus protein VP39"/>
    <property type="match status" value="1"/>
</dbReference>
<dbReference type="PANTHER" id="PTHR44809">
    <property type="match status" value="1"/>
</dbReference>
<dbReference type="CDD" id="cd02440">
    <property type="entry name" value="AdoMet_MTases"/>
    <property type="match status" value="1"/>
</dbReference>
<dbReference type="InterPro" id="IPR019734">
    <property type="entry name" value="TPR_rpt"/>
</dbReference>
<dbReference type="Gene3D" id="1.25.40.10">
    <property type="entry name" value="Tetratricopeptide repeat domain"/>
    <property type="match status" value="1"/>
</dbReference>
<gene>
    <name evidence="3" type="ORF">HJG44_13330</name>
</gene>
<evidence type="ECO:0000313" key="3">
    <source>
        <dbReference type="EMBL" id="NNM73365.1"/>
    </source>
</evidence>
<dbReference type="Pfam" id="PF13432">
    <property type="entry name" value="TPR_16"/>
    <property type="match status" value="2"/>
</dbReference>
<dbReference type="PROSITE" id="PS50005">
    <property type="entry name" value="TPR"/>
    <property type="match status" value="4"/>
</dbReference>
<dbReference type="GO" id="GO:0008757">
    <property type="term" value="F:S-adenosylmethionine-dependent methyltransferase activity"/>
    <property type="evidence" value="ECO:0007669"/>
    <property type="project" value="InterPro"/>
</dbReference>
<proteinExistence type="predicted"/>
<evidence type="ECO:0000256" key="1">
    <source>
        <dbReference type="PROSITE-ProRule" id="PRU00339"/>
    </source>
</evidence>
<name>A0A849IAT4_9HYPH</name>
<evidence type="ECO:0000313" key="4">
    <source>
        <dbReference type="Proteomes" id="UP000564885"/>
    </source>
</evidence>
<sequence>MPGSEAEPEERTGELTPVEALRAAVNAHRAGDLDVAEAVYRRVLAVLPEMPDALHFYGVLHHQRGRPLEAIRLIRRAIEIDPEDPGKHVNLGNVFLEIDRPDLAMQAYRMTIVMNPGHVGARNNLGVALRAMRRVEEAEEVYREAVALDPQHRDSWSNLGRLLASTGRLAEAAECHLRALELEPGHERSRRDLVSAFGAVKETDRAMLILRDWLADEPDNPMGRHLLAAFSGEEVPERASDGYVETLFDDFAASFDHKLASLGYRAPELVAGLVAEAYADRRAELDILDAGCGTGLCAPHLRPFASRLTGVDLSRGMLEKAAARGGYDELRQAELTEYLRGRTGAHDVIVSADTLCYFGALGPALAAAAGALRPGGRLIFSVEEELGPEGFRLHPHGRYCHREDYVRAALHEAGFGVASLHREQLRMERGEPVTGLVVAAVRTG</sequence>
<feature type="repeat" description="TPR" evidence="1">
    <location>
        <begin position="85"/>
        <end position="118"/>
    </location>
</feature>
<dbReference type="RefSeq" id="WP_171218820.1">
    <property type="nucleotide sequence ID" value="NZ_JABEPP010000003.1"/>
</dbReference>